<dbReference type="EC" id="2.7.1.69" evidence="10"/>
<keyword evidence="7 9" id="KW-1133">Transmembrane helix</keyword>
<proteinExistence type="predicted"/>
<dbReference type="AlphaFoldDB" id="W6NH21"/>
<organism evidence="10 11">
    <name type="scientific">Clostridium tyrobutyricum DIVETGP</name>
    <dbReference type="NCBI Taxonomy" id="1408889"/>
    <lineage>
        <taxon>Bacteria</taxon>
        <taxon>Bacillati</taxon>
        <taxon>Bacillota</taxon>
        <taxon>Clostridia</taxon>
        <taxon>Eubacteriales</taxon>
        <taxon>Clostridiaceae</taxon>
        <taxon>Clostridium</taxon>
    </lineage>
</organism>
<dbReference type="GO" id="GO:0016740">
    <property type="term" value="F:transferase activity"/>
    <property type="evidence" value="ECO:0007669"/>
    <property type="project" value="UniProtKB-KW"/>
</dbReference>
<evidence type="ECO:0000256" key="6">
    <source>
        <dbReference type="ARBA" id="ARBA00022692"/>
    </source>
</evidence>
<keyword evidence="5" id="KW-0598">Phosphotransferase system</keyword>
<evidence type="ECO:0000313" key="10">
    <source>
        <dbReference type="EMBL" id="CDL91397.1"/>
    </source>
</evidence>
<keyword evidence="8 9" id="KW-0472">Membrane</keyword>
<reference evidence="10 11" key="1">
    <citation type="journal article" date="2015" name="Genome Announc.">
        <title>Draft Genome Sequence of Clostridium tyrobutyricum Strain DIVETGP, Isolated from Cow's Milk for Grana Padano Production.</title>
        <authorList>
            <person name="Soggiu A."/>
            <person name="Piras C."/>
            <person name="Gaiarsa S."/>
            <person name="Sassera D."/>
            <person name="Roncada P."/>
            <person name="Bendixen E."/>
            <person name="Brasca M."/>
            <person name="Bonizzi L."/>
        </authorList>
    </citation>
    <scope>NUCLEOTIDE SEQUENCE [LARGE SCALE GENOMIC DNA]</scope>
    <source>
        <strain evidence="10 11">DIVETGP</strain>
    </source>
</reference>
<keyword evidence="3" id="KW-1003">Cell membrane</keyword>
<evidence type="ECO:0000256" key="7">
    <source>
        <dbReference type="ARBA" id="ARBA00022989"/>
    </source>
</evidence>
<protein>
    <submittedName>
        <fullName evidence="10">PTS system, mannose-specific IIC component</fullName>
        <ecNumber evidence="10">2.7.1.69</ecNumber>
    </submittedName>
</protein>
<accession>W6NH21</accession>
<dbReference type="RefSeq" id="WP_017894599.1">
    <property type="nucleotide sequence ID" value="NZ_CBXI010000023.1"/>
</dbReference>
<comment type="caution">
    <text evidence="10">The sequence shown here is derived from an EMBL/GenBank/DDBJ whole genome shotgun (WGS) entry which is preliminary data.</text>
</comment>
<dbReference type="GO" id="GO:0005886">
    <property type="term" value="C:plasma membrane"/>
    <property type="evidence" value="ECO:0007669"/>
    <property type="project" value="UniProtKB-SubCell"/>
</dbReference>
<feature type="transmembrane region" description="Helical" evidence="9">
    <location>
        <begin position="31"/>
        <end position="62"/>
    </location>
</feature>
<dbReference type="Proteomes" id="UP000019482">
    <property type="component" value="Unassembled WGS sequence"/>
</dbReference>
<evidence type="ECO:0000256" key="9">
    <source>
        <dbReference type="SAM" id="Phobius"/>
    </source>
</evidence>
<evidence type="ECO:0000256" key="8">
    <source>
        <dbReference type="ARBA" id="ARBA00023136"/>
    </source>
</evidence>
<evidence type="ECO:0000256" key="1">
    <source>
        <dbReference type="ARBA" id="ARBA00004651"/>
    </source>
</evidence>
<evidence type="ECO:0000256" key="5">
    <source>
        <dbReference type="ARBA" id="ARBA00022683"/>
    </source>
</evidence>
<dbReference type="Pfam" id="PF03609">
    <property type="entry name" value="EII-Sor"/>
    <property type="match status" value="1"/>
</dbReference>
<dbReference type="GeneID" id="29420801"/>
<evidence type="ECO:0000256" key="2">
    <source>
        <dbReference type="ARBA" id="ARBA00022448"/>
    </source>
</evidence>
<evidence type="ECO:0000256" key="4">
    <source>
        <dbReference type="ARBA" id="ARBA00022597"/>
    </source>
</evidence>
<name>W6NH21_CLOTY</name>
<evidence type="ECO:0000256" key="3">
    <source>
        <dbReference type="ARBA" id="ARBA00022475"/>
    </source>
</evidence>
<keyword evidence="4" id="KW-0762">Sugar transport</keyword>
<sequence length="142" mass="14378">MLVQAILVAISVFICVGGAELAGLTMLNRPIVIGSVVGLLLGDLNTGILIGASLEAVFMGVVNIGGAQAAEPGIATAVGVAFAIMVGGGAKVALTLAIPIGILGLQIKNLLYIFLVGFFAPVFDKLAARGEEHKIVTLHFGL</sequence>
<keyword evidence="11" id="KW-1185">Reference proteome</keyword>
<gene>
    <name evidence="10" type="ORF">CTDIVETGP_1467</name>
</gene>
<keyword evidence="10" id="KW-0808">Transferase</keyword>
<feature type="transmembrane region" description="Helical" evidence="9">
    <location>
        <begin position="74"/>
        <end position="98"/>
    </location>
</feature>
<keyword evidence="6 9" id="KW-0812">Transmembrane</keyword>
<evidence type="ECO:0000313" key="11">
    <source>
        <dbReference type="Proteomes" id="UP000019482"/>
    </source>
</evidence>
<dbReference type="InterPro" id="IPR004700">
    <property type="entry name" value="PTS_IIC_man"/>
</dbReference>
<comment type="subcellular location">
    <subcellularLocation>
        <location evidence="1">Cell membrane</location>
        <topology evidence="1">Multi-pass membrane protein</topology>
    </subcellularLocation>
</comment>
<keyword evidence="2" id="KW-0813">Transport</keyword>
<dbReference type="GO" id="GO:0009401">
    <property type="term" value="P:phosphoenolpyruvate-dependent sugar phosphotransferase system"/>
    <property type="evidence" value="ECO:0007669"/>
    <property type="project" value="UniProtKB-KW"/>
</dbReference>
<dbReference type="OrthoDB" id="9815089at2"/>
<dbReference type="EMBL" id="CBXI010000023">
    <property type="protein sequence ID" value="CDL91397.1"/>
    <property type="molecule type" value="Genomic_DNA"/>
</dbReference>